<reference evidence="2 3" key="1">
    <citation type="journal article" date="2014" name="Genome Announc.">
        <title>Genome Sequence of Afipia felis Strain 76713, Isolated in Hospital Water Using an Amoeba Co-Culture Procedure.</title>
        <authorList>
            <person name="Benamar S."/>
            <person name="La Scola B."/>
            <person name="Croce O."/>
        </authorList>
    </citation>
    <scope>NUCLEOTIDE SEQUENCE [LARGE SCALE GENOMIC DNA]</scope>
    <source>
        <strain evidence="2 3">76713</strain>
    </source>
</reference>
<dbReference type="Gene3D" id="3.90.420.10">
    <property type="entry name" value="Oxidoreductase, molybdopterin-binding domain"/>
    <property type="match status" value="1"/>
</dbReference>
<dbReference type="Pfam" id="PF00174">
    <property type="entry name" value="Oxidored_molyb"/>
    <property type="match status" value="1"/>
</dbReference>
<keyword evidence="3" id="KW-1185">Reference proteome</keyword>
<proteinExistence type="predicted"/>
<evidence type="ECO:0000259" key="1">
    <source>
        <dbReference type="Pfam" id="PF00174"/>
    </source>
</evidence>
<dbReference type="PANTHER" id="PTHR43032:SF2">
    <property type="entry name" value="BLL0505 PROTEIN"/>
    <property type="match status" value="1"/>
</dbReference>
<dbReference type="Proteomes" id="UP000035762">
    <property type="component" value="Unassembled WGS sequence"/>
</dbReference>
<protein>
    <submittedName>
        <fullName evidence="2">Sulfoxide reductase catalytic subunit YedY</fullName>
    </submittedName>
</protein>
<dbReference type="AlphaFoldDB" id="A0A090MSA2"/>
<dbReference type="PROSITE" id="PS51318">
    <property type="entry name" value="TAT"/>
    <property type="match status" value="1"/>
</dbReference>
<organism evidence="2 3">
    <name type="scientific">Afipia felis</name>
    <name type="common">Cat scratch disease bacillus</name>
    <dbReference type="NCBI Taxonomy" id="1035"/>
    <lineage>
        <taxon>Bacteria</taxon>
        <taxon>Pseudomonadati</taxon>
        <taxon>Pseudomonadota</taxon>
        <taxon>Alphaproteobacteria</taxon>
        <taxon>Hyphomicrobiales</taxon>
        <taxon>Nitrobacteraceae</taxon>
        <taxon>Afipia</taxon>
    </lineage>
</organism>
<dbReference type="EMBL" id="CCAZ020000002">
    <property type="protein sequence ID" value="CEG10211.1"/>
    <property type="molecule type" value="Genomic_DNA"/>
</dbReference>
<comment type="caution">
    <text evidence="2">The sequence shown here is derived from an EMBL/GenBank/DDBJ whole genome shotgun (WGS) entry which is preliminary data.</text>
</comment>
<feature type="domain" description="Oxidoreductase molybdopterin-binding" evidence="1">
    <location>
        <begin position="106"/>
        <end position="251"/>
    </location>
</feature>
<dbReference type="SUPFAM" id="SSF56524">
    <property type="entry name" value="Oxidoreductase molybdopterin-binding domain"/>
    <property type="match status" value="1"/>
</dbReference>
<dbReference type="PANTHER" id="PTHR43032">
    <property type="entry name" value="PROTEIN-METHIONINE-SULFOXIDE REDUCTASE"/>
    <property type="match status" value="1"/>
</dbReference>
<dbReference type="STRING" id="1035.BN961_03648"/>
<evidence type="ECO:0000313" key="3">
    <source>
        <dbReference type="Proteomes" id="UP000035762"/>
    </source>
</evidence>
<sequence length="262" mass="29493">MLKFKRTKLIPGVDRQLLIKDAVRQMPDLTRRRFIAGGASLGALTLLTGCDVSDSASAETLLAKISKFNDAVQAAIFSPNTLAPTFAESAITRPFPFNAYYGLDDAPNIDAKDWKLEVRGLVENKKPWTLEELYQLPQEKQITRHVCVEGWSAIGSWTGTPLRHFLKLIGADTRAKYCWFQCADMEGYNSPLDMETALHPQTIMAFKFDDKILPRAYGFPMKIRVPTKLGFKNPKYVVSMEVTNDYKGGYWEDQGYNSFSGS</sequence>
<evidence type="ECO:0000313" key="2">
    <source>
        <dbReference type="EMBL" id="CEG10211.1"/>
    </source>
</evidence>
<dbReference type="InterPro" id="IPR036374">
    <property type="entry name" value="OxRdtase_Mopterin-bd_sf"/>
</dbReference>
<dbReference type="OrthoDB" id="9795587at2"/>
<dbReference type="CDD" id="cd02108">
    <property type="entry name" value="bact_SO_family_Moco"/>
    <property type="match status" value="1"/>
</dbReference>
<dbReference type="InterPro" id="IPR006311">
    <property type="entry name" value="TAT_signal"/>
</dbReference>
<gene>
    <name evidence="2" type="primary">yedY</name>
    <name evidence="2" type="ORF">BN961_03648</name>
</gene>
<accession>A0A090MSA2</accession>
<dbReference type="InterPro" id="IPR000572">
    <property type="entry name" value="OxRdtase_Mopterin-bd_dom"/>
</dbReference>
<name>A0A090MSA2_AFIFE</name>
<dbReference type="RefSeq" id="WP_048757834.1">
    <property type="nucleotide sequence ID" value="NZ_CCAZ020000002.1"/>
</dbReference>